<dbReference type="AlphaFoldDB" id="A0A843AI61"/>
<keyword evidence="3 7" id="KW-0547">Nucleotide-binding</keyword>
<feature type="binding site" evidence="7">
    <location>
        <position position="296"/>
    </location>
    <ligand>
        <name>N(1)-(5-phospho-beta-D-ribosyl)glycinamide</name>
        <dbReference type="ChEBI" id="CHEBI:143788"/>
    </ligand>
</feature>
<comment type="catalytic activity">
    <reaction evidence="7">
        <text>N(1)-(5-phospho-beta-D-ribosyl)glycinamide + formate + ATP = N(2)-formyl-N(1)-(5-phospho-beta-D-ribosyl)glycinamide + ADP + phosphate + H(+)</text>
        <dbReference type="Rhea" id="RHEA:24829"/>
        <dbReference type="ChEBI" id="CHEBI:15378"/>
        <dbReference type="ChEBI" id="CHEBI:15740"/>
        <dbReference type="ChEBI" id="CHEBI:30616"/>
        <dbReference type="ChEBI" id="CHEBI:43474"/>
        <dbReference type="ChEBI" id="CHEBI:143788"/>
        <dbReference type="ChEBI" id="CHEBI:147286"/>
        <dbReference type="ChEBI" id="CHEBI:456216"/>
        <dbReference type="EC" id="6.3.1.21"/>
    </reaction>
</comment>
<dbReference type="Proteomes" id="UP000652307">
    <property type="component" value="Unassembled WGS sequence"/>
</dbReference>
<dbReference type="GO" id="GO:0005829">
    <property type="term" value="C:cytosol"/>
    <property type="evidence" value="ECO:0007669"/>
    <property type="project" value="TreeGrafter"/>
</dbReference>
<feature type="binding site" evidence="7">
    <location>
        <begin position="198"/>
        <end position="201"/>
    </location>
    <ligand>
        <name>ATP</name>
        <dbReference type="ChEBI" id="CHEBI:30616"/>
    </ligand>
</feature>
<feature type="binding site" evidence="7">
    <location>
        <position position="367"/>
    </location>
    <ligand>
        <name>N(1)-(5-phospho-beta-D-ribosyl)glycinamide</name>
        <dbReference type="ChEBI" id="CHEBI:143788"/>
    </ligand>
</feature>
<feature type="domain" description="ATP-grasp" evidence="8">
    <location>
        <begin position="120"/>
        <end position="318"/>
    </location>
</feature>
<dbReference type="EC" id="6.3.1.21" evidence="7"/>
<dbReference type="EMBL" id="JADEZV010000002">
    <property type="protein sequence ID" value="MBE9391160.1"/>
    <property type="molecule type" value="Genomic_DNA"/>
</dbReference>
<evidence type="ECO:0000256" key="3">
    <source>
        <dbReference type="ARBA" id="ARBA00022741"/>
    </source>
</evidence>
<dbReference type="GO" id="GO:0043815">
    <property type="term" value="F:phosphoribosylglycinamide formyltransferase 2 activity"/>
    <property type="evidence" value="ECO:0007669"/>
    <property type="project" value="UniProtKB-UniRule"/>
</dbReference>
<evidence type="ECO:0000256" key="1">
    <source>
        <dbReference type="ARBA" id="ARBA00022598"/>
    </source>
</evidence>
<feature type="binding site" evidence="7">
    <location>
        <position position="115"/>
    </location>
    <ligand>
        <name>ATP</name>
        <dbReference type="ChEBI" id="CHEBI:30616"/>
    </ligand>
</feature>
<dbReference type="PROSITE" id="PS50975">
    <property type="entry name" value="ATP_GRASP"/>
    <property type="match status" value="1"/>
</dbReference>
<dbReference type="InterPro" id="IPR011761">
    <property type="entry name" value="ATP-grasp"/>
</dbReference>
<feature type="binding site" evidence="7">
    <location>
        <position position="289"/>
    </location>
    <ligand>
        <name>Mg(2+)</name>
        <dbReference type="ChEBI" id="CHEBI:18420"/>
    </ligand>
</feature>
<evidence type="ECO:0000256" key="2">
    <source>
        <dbReference type="ARBA" id="ARBA00022723"/>
    </source>
</evidence>
<dbReference type="InterPro" id="IPR016185">
    <property type="entry name" value="PreATP-grasp_dom_sf"/>
</dbReference>
<keyword evidence="9" id="KW-0808">Transferase</keyword>
<evidence type="ECO:0000256" key="6">
    <source>
        <dbReference type="ARBA" id="ARBA00022842"/>
    </source>
</evidence>
<dbReference type="InterPro" id="IPR048740">
    <property type="entry name" value="PurT_C"/>
</dbReference>
<feature type="binding site" evidence="7">
    <location>
        <position position="156"/>
    </location>
    <ligand>
        <name>ATP</name>
        <dbReference type="ChEBI" id="CHEBI:30616"/>
    </ligand>
</feature>
<feature type="binding site" evidence="7">
    <location>
        <begin position="374"/>
        <end position="375"/>
    </location>
    <ligand>
        <name>N(1)-(5-phospho-beta-D-ribosyl)glycinamide</name>
        <dbReference type="ChEBI" id="CHEBI:143788"/>
    </ligand>
</feature>
<evidence type="ECO:0000259" key="8">
    <source>
        <dbReference type="PROSITE" id="PS50975"/>
    </source>
</evidence>
<dbReference type="Gene3D" id="3.30.1490.20">
    <property type="entry name" value="ATP-grasp fold, A domain"/>
    <property type="match status" value="1"/>
</dbReference>
<evidence type="ECO:0000313" key="10">
    <source>
        <dbReference type="Proteomes" id="UP000652307"/>
    </source>
</evidence>
<proteinExistence type="inferred from homology"/>
<reference evidence="9" key="1">
    <citation type="submission" date="2020-10" db="EMBL/GenBank/DDBJ databases">
        <title>Fervidococcus fontis strain 3639Fd - the first crenarchaeon capable of growth on lipids.</title>
        <authorList>
            <person name="Kochetkova T.V."/>
            <person name="Elcheninov A.G."/>
            <person name="Toschakov S.V."/>
            <person name="Kublanov I.V."/>
        </authorList>
    </citation>
    <scope>NUCLEOTIDE SEQUENCE</scope>
    <source>
        <strain evidence="9">3639Fd</strain>
    </source>
</reference>
<keyword evidence="4 7" id="KW-0658">Purine biosynthesis</keyword>
<dbReference type="PANTHER" id="PTHR43055:SF1">
    <property type="entry name" value="FORMATE-DEPENDENT PHOSPHORIBOSYLGLYCINAMIDE FORMYLTRANSFERASE"/>
    <property type="match status" value="1"/>
</dbReference>
<dbReference type="Pfam" id="PF21244">
    <property type="entry name" value="PurT_C"/>
    <property type="match status" value="1"/>
</dbReference>
<dbReference type="SUPFAM" id="SSF51246">
    <property type="entry name" value="Rudiment single hybrid motif"/>
    <property type="match status" value="1"/>
</dbReference>
<dbReference type="PANTHER" id="PTHR43055">
    <property type="entry name" value="FORMATE-DEPENDENT PHOSPHORIBOSYLGLYCINAMIDE FORMYLTRANSFERASE"/>
    <property type="match status" value="1"/>
</dbReference>
<feature type="binding site" evidence="7">
    <location>
        <position position="206"/>
    </location>
    <ligand>
        <name>ATP</name>
        <dbReference type="ChEBI" id="CHEBI:30616"/>
    </ligand>
</feature>
<comment type="function">
    <text evidence="7">Involved in the de novo purine biosynthesis. Catalyzes the transfer of formate to 5-phospho-ribosyl-glycinamide (GAR), producing 5-phospho-ribosyl-N-formylglycinamide (FGAR). Formate is provided by PurU via hydrolysis of 10-formyl-tetrahydrofolate.</text>
</comment>
<dbReference type="RefSeq" id="WP_193803597.1">
    <property type="nucleotide sequence ID" value="NZ_JADEZV010000002.1"/>
</dbReference>
<comment type="subunit">
    <text evidence="7">Homodimer.</text>
</comment>
<dbReference type="Pfam" id="PF22660">
    <property type="entry name" value="RS_preATP-grasp-like"/>
    <property type="match status" value="1"/>
</dbReference>
<protein>
    <recommendedName>
        <fullName evidence="7">Formate-dependent phosphoribosylglycinamide formyltransferase</fullName>
        <ecNumber evidence="7">6.3.1.21</ecNumber>
    </recommendedName>
    <alternativeName>
        <fullName evidence="7">5'-phosphoribosylglycinamide transformylase 2</fullName>
    </alternativeName>
    <alternativeName>
        <fullName evidence="7">Formate-dependent GAR transformylase</fullName>
    </alternativeName>
    <alternativeName>
        <fullName evidence="7">GAR transformylase 2</fullName>
        <shortName evidence="7">GART 2</shortName>
    </alternativeName>
    <alternativeName>
        <fullName evidence="7">Non-folate glycinamide ribonucleotide transformylase</fullName>
    </alternativeName>
    <alternativeName>
        <fullName evidence="7">Phosphoribosylglycinamide formyltransferase 2</fullName>
    </alternativeName>
</protein>
<accession>A0A843AI61</accession>
<dbReference type="UniPathway" id="UPA00074">
    <property type="reaction ID" value="UER00127"/>
</dbReference>
<keyword evidence="2 7" id="KW-0479">Metal-binding</keyword>
<comment type="caution">
    <text evidence="9">The sequence shown here is derived from an EMBL/GenBank/DDBJ whole genome shotgun (WGS) entry which is preliminary data.</text>
</comment>
<dbReference type="GO" id="GO:0005524">
    <property type="term" value="F:ATP binding"/>
    <property type="evidence" value="ECO:0007669"/>
    <property type="project" value="UniProtKB-UniRule"/>
</dbReference>
<evidence type="ECO:0000256" key="5">
    <source>
        <dbReference type="ARBA" id="ARBA00022840"/>
    </source>
</evidence>
<gene>
    <name evidence="7 9" type="primary">purT</name>
    <name evidence="9" type="ORF">IOK49_03580</name>
</gene>
<keyword evidence="6 7" id="KW-0460">Magnesium</keyword>
<name>A0A843AI61_9CREN</name>
<organism evidence="9 10">
    <name type="scientific">Fervidicoccus fontis</name>
    <dbReference type="NCBI Taxonomy" id="683846"/>
    <lineage>
        <taxon>Archaea</taxon>
        <taxon>Thermoproteota</taxon>
        <taxon>Thermoprotei</taxon>
        <taxon>Fervidicoccales</taxon>
        <taxon>Fervidicoccaceae</taxon>
        <taxon>Fervidicoccus</taxon>
    </lineage>
</organism>
<dbReference type="GO" id="GO:0000287">
    <property type="term" value="F:magnesium ion binding"/>
    <property type="evidence" value="ECO:0007669"/>
    <property type="project" value="InterPro"/>
</dbReference>
<feature type="binding site" evidence="7">
    <location>
        <position position="83"/>
    </location>
    <ligand>
        <name>N(1)-(5-phospho-beta-D-ribosyl)glycinamide</name>
        <dbReference type="ChEBI" id="CHEBI:143788"/>
    </ligand>
</feature>
<dbReference type="Pfam" id="PF02222">
    <property type="entry name" value="ATP-grasp"/>
    <property type="match status" value="1"/>
</dbReference>
<dbReference type="InterPro" id="IPR005862">
    <property type="entry name" value="PurT"/>
</dbReference>
<comment type="pathway">
    <text evidence="7">Purine metabolism; IMP biosynthesis via de novo pathway; N(2)-formyl-N(1)-(5-phospho-D-ribosyl)glycinamide from N(1)-(5-phospho-D-ribosyl)glycinamide (formate route): step 1/1.</text>
</comment>
<dbReference type="InterPro" id="IPR003135">
    <property type="entry name" value="ATP-grasp_carboxylate-amine"/>
</dbReference>
<dbReference type="InterPro" id="IPR013815">
    <property type="entry name" value="ATP_grasp_subdomain_1"/>
</dbReference>
<evidence type="ECO:0000313" key="9">
    <source>
        <dbReference type="EMBL" id="MBE9391160.1"/>
    </source>
</evidence>
<comment type="similarity">
    <text evidence="7">Belongs to the PurK/PurT family.</text>
</comment>
<keyword evidence="1 7" id="KW-0436">Ligase</keyword>
<feature type="binding site" evidence="7">
    <location>
        <begin position="23"/>
        <end position="24"/>
    </location>
    <ligand>
        <name>N(1)-(5-phospho-beta-D-ribosyl)glycinamide</name>
        <dbReference type="ChEBI" id="CHEBI:143788"/>
    </ligand>
</feature>
<dbReference type="InterPro" id="IPR011054">
    <property type="entry name" value="Rudment_hybrid_motif"/>
</dbReference>
<dbReference type="SUPFAM" id="SSF52440">
    <property type="entry name" value="PreATP-grasp domain"/>
    <property type="match status" value="1"/>
</dbReference>
<dbReference type="NCBIfam" id="NF006766">
    <property type="entry name" value="PRK09288.1"/>
    <property type="match status" value="1"/>
</dbReference>
<evidence type="ECO:0000256" key="4">
    <source>
        <dbReference type="ARBA" id="ARBA00022755"/>
    </source>
</evidence>
<dbReference type="GO" id="GO:0004644">
    <property type="term" value="F:phosphoribosylglycinamide formyltransferase activity"/>
    <property type="evidence" value="ECO:0007669"/>
    <property type="project" value="InterPro"/>
</dbReference>
<feature type="binding site" evidence="7">
    <location>
        <position position="276"/>
    </location>
    <ligand>
        <name>Mg(2+)</name>
        <dbReference type="ChEBI" id="CHEBI:18420"/>
    </ligand>
</feature>
<sequence>MRNSLPLTTLSKPIKVMLLGSGELGKEISIEAQRLGAETIAVDRYDFAPAMHVSSKRYIVDMMNKEAIKALAYRERPDVIIPEVEAISFEALEELEDEGFEVIPNSDAVRIAMNRIELRNVASVQLNLPTTRYFVAENEEEAIEGCEKVGYPCIIKPEMSSSGHGHFKIKEGSKEEIRKGYTYAIGHARGKSKRVIVEEFVELETELTVLVYRYENESGGISTETCEPVEHWRYGKYHYIESWQPSVKDKNILASAKSIAIKVANRLGGKGIFGVELFLTKDGRVLFSEVAPRPHDTGMVTMVTQDFNEFAIHVRAALGLPVPKVDIISPGASLAIYSSLENSWSSVIEGVYSALSIPGVGLRIFGKPFSYKDRRMALLLARGKNTEEALEKVRKASSFLKIKQ</sequence>
<dbReference type="HAMAP" id="MF_01643">
    <property type="entry name" value="PurT"/>
    <property type="match status" value="1"/>
</dbReference>
<dbReference type="InterPro" id="IPR054350">
    <property type="entry name" value="PurT/PurK_preATP-grasp"/>
</dbReference>
<keyword evidence="5 7" id="KW-0067">ATP-binding</keyword>
<comment type="caution">
    <text evidence="7">Lacks conserved residue(s) required for the propagation of feature annotation.</text>
</comment>
<evidence type="ECO:0000256" key="7">
    <source>
        <dbReference type="HAMAP-Rule" id="MF_01643"/>
    </source>
</evidence>
<dbReference type="GO" id="GO:0006189">
    <property type="term" value="P:'de novo' IMP biosynthetic process"/>
    <property type="evidence" value="ECO:0007669"/>
    <property type="project" value="UniProtKB-UniRule"/>
</dbReference>
<dbReference type="SUPFAM" id="SSF56059">
    <property type="entry name" value="Glutathione synthetase ATP-binding domain-like"/>
    <property type="match status" value="1"/>
</dbReference>
<dbReference type="Gene3D" id="3.30.470.20">
    <property type="entry name" value="ATP-grasp fold, B domain"/>
    <property type="match status" value="1"/>
</dbReference>
<dbReference type="Gene3D" id="3.40.50.20">
    <property type="match status" value="1"/>
</dbReference>